<evidence type="ECO:0000313" key="1">
    <source>
        <dbReference type="EMBL" id="MDE1472830.1"/>
    </source>
</evidence>
<evidence type="ECO:0000313" key="2">
    <source>
        <dbReference type="Proteomes" id="UP001215087"/>
    </source>
</evidence>
<keyword evidence="2" id="KW-1185">Reference proteome</keyword>
<protein>
    <recommendedName>
        <fullName evidence="3">DUF3168 domain-containing protein</fullName>
    </recommendedName>
</protein>
<reference evidence="1 2" key="1">
    <citation type="submission" date="2023-02" db="EMBL/GenBank/DDBJ databases">
        <title>Comparative genome analysis of Eubacterium limosum species.</title>
        <authorList>
            <person name="Bak J.E."/>
        </authorList>
    </citation>
    <scope>NUCLEOTIDE SEQUENCE [LARGE SCALE GENOMIC DNA]</scope>
    <source>
        <strain evidence="1 2">KGMB01548</strain>
    </source>
</reference>
<dbReference type="RefSeq" id="WP_270508082.1">
    <property type="nucleotide sequence ID" value="NZ_JAQDDJ010000014.1"/>
</dbReference>
<organism evidence="1 2">
    <name type="scientific">Eubacterium limosum</name>
    <dbReference type="NCBI Taxonomy" id="1736"/>
    <lineage>
        <taxon>Bacteria</taxon>
        <taxon>Bacillati</taxon>
        <taxon>Bacillota</taxon>
        <taxon>Clostridia</taxon>
        <taxon>Eubacteriales</taxon>
        <taxon>Eubacteriaceae</taxon>
        <taxon>Eubacterium</taxon>
    </lineage>
</organism>
<dbReference type="EMBL" id="JAQSVD010000021">
    <property type="protein sequence ID" value="MDE1472830.1"/>
    <property type="molecule type" value="Genomic_DNA"/>
</dbReference>
<proteinExistence type="predicted"/>
<accession>A0ABT5UV44</accession>
<dbReference type="Proteomes" id="UP001215087">
    <property type="component" value="Unassembled WGS sequence"/>
</dbReference>
<sequence>MENDVIAYIGEQIPDLKQSIYPVYSTNVEKPSLVYGSTPISYGAVNQTQLSLRVLAQDFDVCKHLCTVLCETLDMSQDTVYRLYKSIRFRADLSGGSEPTAFDASGTEMFEAALYFIINWRKRNVTG</sequence>
<comment type="caution">
    <text evidence="1">The sequence shown here is derived from an EMBL/GenBank/DDBJ whole genome shotgun (WGS) entry which is preliminary data.</text>
</comment>
<gene>
    <name evidence="1" type="ORF">PTZ04_21440</name>
</gene>
<name>A0ABT5UV44_EUBLI</name>
<evidence type="ECO:0008006" key="3">
    <source>
        <dbReference type="Google" id="ProtNLM"/>
    </source>
</evidence>